<proteinExistence type="predicted"/>
<evidence type="ECO:0000313" key="3">
    <source>
        <dbReference type="EMBL" id="CAB9508696.1"/>
    </source>
</evidence>
<gene>
    <name evidence="3" type="ORF">SEMRO_357_G125480.1</name>
</gene>
<name>A0A9N8DXK8_9STRA</name>
<dbReference type="InterPro" id="IPR027417">
    <property type="entry name" value="P-loop_NTPase"/>
</dbReference>
<dbReference type="EMBL" id="CAICTM010000356">
    <property type="protein sequence ID" value="CAB9508696.1"/>
    <property type="molecule type" value="Genomic_DNA"/>
</dbReference>
<dbReference type="Gene3D" id="3.40.50.300">
    <property type="entry name" value="P-loop containing nucleotide triphosphate hydrolases"/>
    <property type="match status" value="1"/>
</dbReference>
<feature type="chain" id="PRO_5040332698" description="Sulfotransferase" evidence="2">
    <location>
        <begin position="27"/>
        <end position="544"/>
    </location>
</feature>
<accession>A0A9N8DXK8</accession>
<dbReference type="PANTHER" id="PTHR36978">
    <property type="entry name" value="P-LOOP CONTAINING NUCLEOTIDE TRIPHOSPHATE HYDROLASE"/>
    <property type="match status" value="1"/>
</dbReference>
<evidence type="ECO:0000256" key="1">
    <source>
        <dbReference type="SAM" id="MobiDB-lite"/>
    </source>
</evidence>
<organism evidence="3 4">
    <name type="scientific">Seminavis robusta</name>
    <dbReference type="NCBI Taxonomy" id="568900"/>
    <lineage>
        <taxon>Eukaryota</taxon>
        <taxon>Sar</taxon>
        <taxon>Stramenopiles</taxon>
        <taxon>Ochrophyta</taxon>
        <taxon>Bacillariophyta</taxon>
        <taxon>Bacillariophyceae</taxon>
        <taxon>Bacillariophycidae</taxon>
        <taxon>Naviculales</taxon>
        <taxon>Naviculaceae</taxon>
        <taxon>Seminavis</taxon>
    </lineage>
</organism>
<keyword evidence="4" id="KW-1185">Reference proteome</keyword>
<reference evidence="3" key="1">
    <citation type="submission" date="2020-06" db="EMBL/GenBank/DDBJ databases">
        <authorList>
            <consortium name="Plant Systems Biology data submission"/>
        </authorList>
    </citation>
    <scope>NUCLEOTIDE SEQUENCE</scope>
    <source>
        <strain evidence="3">D6</strain>
    </source>
</reference>
<sequence>MSTTFRVVCAVIGLCVLLQLLVMTRIEETVSILERSMLERSNEELSSLVAIPSTPVTFDQSKPLFVLSLPNHHSLAIPRYFECAGYNDTTMGRYWMPVPKNPRRKRMTTGQCLRAKIESKGKSDCGDYHVWMNTQYLRGPRLNPKIFRRHDCFDLVMFDSALEELASNAYSRGGTILNFVRDPKEWAESLSPQLPQYWHEWCNDSHNHTFPGMGEYDNQQHLHHFYLKYQHRLLKFAAMNPDWNYVEIDLRRSRDEVGFQLQQQLGFDKKCWLESTSGSIVGDDPMVLANQPRPNDITFPALVTAMPKSGTTTMHEYFVCGMGDWTSSHQFTWTTHEAKRPVTQLSIGECMLDNINDNTYPLLKGCGNSLVFSDTGALRLENKTRNQDSICYYPMVHLHSLERFYRSYPEGTIIHIVRNATSWISSVRRFHRLDKRWVKGYNCRGGGFPEDVKTSDEEWGEFYDGVTEIVRSFAKSHPSLTYMEIPLSEQAEPMLYDAFRFPRNCWGKSNVNTGEARRRKKRPPTSSTTAQNATVAENILPRNE</sequence>
<dbReference type="AlphaFoldDB" id="A0A9N8DXK8"/>
<dbReference type="Proteomes" id="UP001153069">
    <property type="component" value="Unassembled WGS sequence"/>
</dbReference>
<protein>
    <recommendedName>
        <fullName evidence="5">Sulfotransferase</fullName>
    </recommendedName>
</protein>
<feature type="region of interest" description="Disordered" evidence="1">
    <location>
        <begin position="512"/>
        <end position="544"/>
    </location>
</feature>
<dbReference type="PANTHER" id="PTHR36978:SF4">
    <property type="entry name" value="P-LOOP CONTAINING NUCLEOSIDE TRIPHOSPHATE HYDROLASE PROTEIN"/>
    <property type="match status" value="1"/>
</dbReference>
<dbReference type="OrthoDB" id="47942at2759"/>
<evidence type="ECO:0000313" key="4">
    <source>
        <dbReference type="Proteomes" id="UP001153069"/>
    </source>
</evidence>
<evidence type="ECO:0008006" key="5">
    <source>
        <dbReference type="Google" id="ProtNLM"/>
    </source>
</evidence>
<keyword evidence="2" id="KW-0732">Signal</keyword>
<comment type="caution">
    <text evidence="3">The sequence shown here is derived from an EMBL/GenBank/DDBJ whole genome shotgun (WGS) entry which is preliminary data.</text>
</comment>
<dbReference type="SUPFAM" id="SSF52540">
    <property type="entry name" value="P-loop containing nucleoside triphosphate hydrolases"/>
    <property type="match status" value="1"/>
</dbReference>
<feature type="compositionally biased region" description="Polar residues" evidence="1">
    <location>
        <begin position="524"/>
        <end position="535"/>
    </location>
</feature>
<feature type="signal peptide" evidence="2">
    <location>
        <begin position="1"/>
        <end position="26"/>
    </location>
</feature>
<evidence type="ECO:0000256" key="2">
    <source>
        <dbReference type="SAM" id="SignalP"/>
    </source>
</evidence>